<evidence type="ECO:0000256" key="4">
    <source>
        <dbReference type="ARBA" id="ARBA00022475"/>
    </source>
</evidence>
<feature type="transmembrane region" description="Helical" evidence="14">
    <location>
        <begin position="721"/>
        <end position="743"/>
    </location>
</feature>
<feature type="transmembrane region" description="Helical" evidence="14">
    <location>
        <begin position="328"/>
        <end position="348"/>
    </location>
</feature>
<evidence type="ECO:0000256" key="6">
    <source>
        <dbReference type="ARBA" id="ARBA00022679"/>
    </source>
</evidence>
<evidence type="ECO:0000256" key="13">
    <source>
        <dbReference type="ARBA" id="ARBA00023136"/>
    </source>
</evidence>
<feature type="transmembrane region" description="Helical" evidence="14">
    <location>
        <begin position="249"/>
        <end position="268"/>
    </location>
</feature>
<evidence type="ECO:0000256" key="8">
    <source>
        <dbReference type="ARBA" id="ARBA00022741"/>
    </source>
</evidence>
<feature type="transmembrane region" description="Helical" evidence="14">
    <location>
        <begin position="401"/>
        <end position="422"/>
    </location>
</feature>
<dbReference type="PANTHER" id="PTHR45528:SF1">
    <property type="entry name" value="SENSOR HISTIDINE KINASE CPXA"/>
    <property type="match status" value="1"/>
</dbReference>
<dbReference type="InterPro" id="IPR036097">
    <property type="entry name" value="HisK_dim/P_sf"/>
</dbReference>
<feature type="domain" description="Histidine kinase" evidence="15">
    <location>
        <begin position="1033"/>
        <end position="1243"/>
    </location>
</feature>
<feature type="transmembrane region" description="Helical" evidence="14">
    <location>
        <begin position="219"/>
        <end position="237"/>
    </location>
</feature>
<dbReference type="InterPro" id="IPR050398">
    <property type="entry name" value="HssS/ArlS-like"/>
</dbReference>
<dbReference type="Pfam" id="PF02518">
    <property type="entry name" value="HATPase_c"/>
    <property type="match status" value="1"/>
</dbReference>
<keyword evidence="6 17" id="KW-0808">Transferase</keyword>
<feature type="transmembrane region" description="Helical" evidence="14">
    <location>
        <begin position="288"/>
        <end position="307"/>
    </location>
</feature>
<dbReference type="InterPro" id="IPR005467">
    <property type="entry name" value="His_kinase_dom"/>
</dbReference>
<evidence type="ECO:0000259" key="15">
    <source>
        <dbReference type="PROSITE" id="PS50109"/>
    </source>
</evidence>
<sequence length="1243" mass="142531">MITTLKKASFRHGYLIITAAWLYTLSYVVSNYWEYNSSPQRVQHKIQQQLNKKEERFNKIIADTGLLSSLINDAVRSPEKNKLIDEPFGFFIYSDADTSKPLLTYWNSNKYYTDPEDIQRKDGTYFLNHQNGSFELIKKTIHLLQQNVFVVGLLPVKWDYFIENKYLISDFDGFPNLDDRYEISTDSTAFQIRTISGKDLFKIKPKEKKYNAGYDLGTIFLRTLAVIFLFFFINAIAIDAADEKKFKQVFALLVFVASFIRFVTYIIPVPFDFSKIPLFDPGIYASNFLHPSLGDLLINAVLVLWLVSFYKFNYKAKTEEPFSRKREIFAYLNIVVLSIICFVFVGIIRSLVLDSKISFDVTNILSLNIYSILSFAILGLLVLIFYNLSHILLQPAADIKITLPQQLLAIAVTGLVFLSFNIGKPSTMPNMLVLCWLMLHISIIYFRKKDIFIPLLQSTYFIFWVMFFSISVTVFVMYENKTAELEQRKRIAERLALQTDPSGESLLNIAASNFADKFLVNNFPRFETEYSNKFIKDSLIDQNFSGYLNKYDTRIYTYDEVFNPLFNDDSTNYSTIKTLILTQGKATSIPGLYSYDNVSGSSGYIYQKEIKRDTLLGYLFVVVKPKKYVSEALFPELFKQTQDVSIDLNTDYVYAVYNNGKIINKFNEYDFPVQLSNENGSHAQFEQKINGAFTELWYNASNGKHVLVAKRNDYNLESVALFAYLFCIFLTLILLLRVVNYFLQTRFKWPAIRQLMQLNIRSQIHAIIIFISLFSFLVIGAATISFFIIRFNKSNQERLLKSLQLMTSEVENKFRLQTTTQKALTVNAIGLNNDIENAIAEISETHSVDVNFFDMDGTLKFSTQPYIYNKHLLSDKIDPVAYIELYKNKKTRFVQQEKIGKLSFISLYAPVRNDEGKTYAYLNIPYLNSEAELNQEISGFLAALINLNAFTFLIAGAFAFLITNRVTATFSLIGDKMKQVNFGKVNEVIEWKRNDEIGALVNEYNKMVMKLEQSAKALAQSEREGAWREMARQVAHEIKNPLTPMKLSIQYLQKAINSDANNVKELSQNVAKTLVEQIDQLSKIAGDFSQFANIGNVQLQEFDLSDLLSSLINLYQTDVNIELQLQKQEGIYKIKADKVQISRLFTNLLKNAIEATEENKKTVILINQQLINDMAKISIKDNGNGIPLAMQQKIFMPNFTTKSSGTGLGLAICKGIVEKANGQIWFETEQGKGTTFFVELPLI</sequence>
<comment type="catalytic activity">
    <reaction evidence="1">
        <text>ATP + protein L-histidine = ADP + protein N-phospho-L-histidine.</text>
        <dbReference type="EC" id="2.7.13.3"/>
    </reaction>
</comment>
<dbReference type="PROSITE" id="PS50885">
    <property type="entry name" value="HAMP"/>
    <property type="match status" value="1"/>
</dbReference>
<dbReference type="PROSITE" id="PS50109">
    <property type="entry name" value="HIS_KIN"/>
    <property type="match status" value="1"/>
</dbReference>
<dbReference type="Gene3D" id="3.30.565.10">
    <property type="entry name" value="Histidine kinase-like ATPase, C-terminal domain"/>
    <property type="match status" value="1"/>
</dbReference>
<evidence type="ECO:0000256" key="1">
    <source>
        <dbReference type="ARBA" id="ARBA00000085"/>
    </source>
</evidence>
<dbReference type="InterPro" id="IPR003594">
    <property type="entry name" value="HATPase_dom"/>
</dbReference>
<feature type="transmembrane region" description="Helical" evidence="14">
    <location>
        <begin position="12"/>
        <end position="33"/>
    </location>
</feature>
<evidence type="ECO:0000256" key="5">
    <source>
        <dbReference type="ARBA" id="ARBA00022553"/>
    </source>
</evidence>
<dbReference type="EMBL" id="MLJW01000125">
    <property type="protein sequence ID" value="OIQ97981.1"/>
    <property type="molecule type" value="Genomic_DNA"/>
</dbReference>
<feature type="transmembrane region" description="Helical" evidence="14">
    <location>
        <begin position="940"/>
        <end position="962"/>
    </location>
</feature>
<keyword evidence="13 14" id="KW-0472">Membrane</keyword>
<evidence type="ECO:0000256" key="11">
    <source>
        <dbReference type="ARBA" id="ARBA00022989"/>
    </source>
</evidence>
<dbReference type="SMART" id="SM00387">
    <property type="entry name" value="HATPase_c"/>
    <property type="match status" value="1"/>
</dbReference>
<keyword evidence="5" id="KW-0597">Phosphoprotein</keyword>
<dbReference type="GO" id="GO:0005524">
    <property type="term" value="F:ATP binding"/>
    <property type="evidence" value="ECO:0007669"/>
    <property type="project" value="UniProtKB-KW"/>
</dbReference>
<evidence type="ECO:0000256" key="12">
    <source>
        <dbReference type="ARBA" id="ARBA00023012"/>
    </source>
</evidence>
<accession>A0A1J5SCM7</accession>
<keyword evidence="11 14" id="KW-1133">Transmembrane helix</keyword>
<feature type="transmembrane region" description="Helical" evidence="14">
    <location>
        <begin position="764"/>
        <end position="789"/>
    </location>
</feature>
<dbReference type="InterPro" id="IPR036890">
    <property type="entry name" value="HATPase_C_sf"/>
</dbReference>
<evidence type="ECO:0000256" key="7">
    <source>
        <dbReference type="ARBA" id="ARBA00022692"/>
    </source>
</evidence>
<keyword evidence="7 14" id="KW-0812">Transmembrane</keyword>
<evidence type="ECO:0000256" key="3">
    <source>
        <dbReference type="ARBA" id="ARBA00012438"/>
    </source>
</evidence>
<dbReference type="EC" id="2.7.13.3" evidence="3"/>
<dbReference type="InterPro" id="IPR003661">
    <property type="entry name" value="HisK_dim/P_dom"/>
</dbReference>
<dbReference type="Pfam" id="PF00512">
    <property type="entry name" value="HisKA"/>
    <property type="match status" value="1"/>
</dbReference>
<keyword evidence="8" id="KW-0547">Nucleotide-binding</keyword>
<evidence type="ECO:0000256" key="2">
    <source>
        <dbReference type="ARBA" id="ARBA00004651"/>
    </source>
</evidence>
<dbReference type="Gene3D" id="6.10.340.10">
    <property type="match status" value="1"/>
</dbReference>
<dbReference type="InterPro" id="IPR003660">
    <property type="entry name" value="HAMP_dom"/>
</dbReference>
<dbReference type="GO" id="GO:0005886">
    <property type="term" value="C:plasma membrane"/>
    <property type="evidence" value="ECO:0007669"/>
    <property type="project" value="UniProtKB-SubCell"/>
</dbReference>
<comment type="subcellular location">
    <subcellularLocation>
        <location evidence="2">Cell membrane</location>
        <topology evidence="2">Multi-pass membrane protein</topology>
    </subcellularLocation>
</comment>
<keyword evidence="4" id="KW-1003">Cell membrane</keyword>
<dbReference type="PRINTS" id="PR00344">
    <property type="entry name" value="BCTRLSENSOR"/>
</dbReference>
<keyword evidence="10" id="KW-0067">ATP-binding</keyword>
<dbReference type="GO" id="GO:0000155">
    <property type="term" value="F:phosphorelay sensor kinase activity"/>
    <property type="evidence" value="ECO:0007669"/>
    <property type="project" value="InterPro"/>
</dbReference>
<reference evidence="17" key="1">
    <citation type="submission" date="2016-10" db="EMBL/GenBank/DDBJ databases">
        <title>Sequence of Gallionella enrichment culture.</title>
        <authorList>
            <person name="Poehlein A."/>
            <person name="Muehling M."/>
            <person name="Daniel R."/>
        </authorList>
    </citation>
    <scope>NUCLEOTIDE SEQUENCE</scope>
</reference>
<evidence type="ECO:0000256" key="10">
    <source>
        <dbReference type="ARBA" id="ARBA00022840"/>
    </source>
</evidence>
<comment type="caution">
    <text evidence="17">The sequence shown here is derived from an EMBL/GenBank/DDBJ whole genome shotgun (WGS) entry which is preliminary data.</text>
</comment>
<proteinExistence type="predicted"/>
<dbReference type="AlphaFoldDB" id="A0A1J5SCM7"/>
<keyword evidence="12" id="KW-0902">Two-component regulatory system</keyword>
<evidence type="ECO:0000313" key="17">
    <source>
        <dbReference type="EMBL" id="OIQ97981.1"/>
    </source>
</evidence>
<feature type="transmembrane region" description="Helical" evidence="14">
    <location>
        <begin position="458"/>
        <end position="478"/>
    </location>
</feature>
<gene>
    <name evidence="17" type="primary">zraS_21</name>
    <name evidence="17" type="ORF">GALL_200320</name>
</gene>
<feature type="transmembrane region" description="Helical" evidence="14">
    <location>
        <begin position="368"/>
        <end position="389"/>
    </location>
</feature>
<keyword evidence="9" id="KW-0418">Kinase</keyword>
<evidence type="ECO:0000256" key="9">
    <source>
        <dbReference type="ARBA" id="ARBA00022777"/>
    </source>
</evidence>
<name>A0A1J5SCM7_9ZZZZ</name>
<dbReference type="CDD" id="cd00082">
    <property type="entry name" value="HisKA"/>
    <property type="match status" value="1"/>
</dbReference>
<organism evidence="17">
    <name type="scientific">mine drainage metagenome</name>
    <dbReference type="NCBI Taxonomy" id="410659"/>
    <lineage>
        <taxon>unclassified sequences</taxon>
        <taxon>metagenomes</taxon>
        <taxon>ecological metagenomes</taxon>
    </lineage>
</organism>
<dbReference type="InterPro" id="IPR004358">
    <property type="entry name" value="Sig_transdc_His_kin-like_C"/>
</dbReference>
<evidence type="ECO:0000259" key="16">
    <source>
        <dbReference type="PROSITE" id="PS50885"/>
    </source>
</evidence>
<dbReference type="SUPFAM" id="SSF55874">
    <property type="entry name" value="ATPase domain of HSP90 chaperone/DNA topoisomerase II/histidine kinase"/>
    <property type="match status" value="1"/>
</dbReference>
<dbReference type="SMART" id="SM00388">
    <property type="entry name" value="HisKA"/>
    <property type="match status" value="1"/>
</dbReference>
<protein>
    <recommendedName>
        <fullName evidence="3">histidine kinase</fullName>
        <ecNumber evidence="3">2.7.13.3</ecNumber>
    </recommendedName>
</protein>
<evidence type="ECO:0000256" key="14">
    <source>
        <dbReference type="SAM" id="Phobius"/>
    </source>
</evidence>
<dbReference type="SUPFAM" id="SSF47384">
    <property type="entry name" value="Homodimeric domain of signal transducing histidine kinase"/>
    <property type="match status" value="1"/>
</dbReference>
<feature type="domain" description="HAMP" evidence="16">
    <location>
        <begin position="964"/>
        <end position="1016"/>
    </location>
</feature>
<dbReference type="CDD" id="cd00075">
    <property type="entry name" value="HATPase"/>
    <property type="match status" value="1"/>
</dbReference>
<dbReference type="PANTHER" id="PTHR45528">
    <property type="entry name" value="SENSOR HISTIDINE KINASE CPXA"/>
    <property type="match status" value="1"/>
</dbReference>
<dbReference type="Gene3D" id="1.10.287.130">
    <property type="match status" value="1"/>
</dbReference>